<protein>
    <recommendedName>
        <fullName evidence="2">Cytokinin riboside 5'-monophosphate phosphoribohydrolase</fullName>
        <ecNumber evidence="2">3.2.2.n1</ecNumber>
    </recommendedName>
</protein>
<comment type="catalytic activity">
    <reaction evidence="2">
        <text>N(6)-(dimethylallyl)adenosine 5'-phosphate + H2O = N(6)-dimethylallyladenine + D-ribose 5-phosphate</text>
        <dbReference type="Rhea" id="RHEA:48560"/>
        <dbReference type="ChEBI" id="CHEBI:15377"/>
        <dbReference type="ChEBI" id="CHEBI:17660"/>
        <dbReference type="ChEBI" id="CHEBI:57526"/>
        <dbReference type="ChEBI" id="CHEBI:78346"/>
        <dbReference type="EC" id="3.2.2.n1"/>
    </reaction>
</comment>
<dbReference type="PANTHER" id="PTHR31223:SF70">
    <property type="entry name" value="LOG FAMILY PROTEIN YJL055W"/>
    <property type="match status" value="1"/>
</dbReference>
<proteinExistence type="inferred from homology"/>
<keyword evidence="2" id="KW-0378">Hydrolase</keyword>
<dbReference type="InterPro" id="IPR005269">
    <property type="entry name" value="LOG"/>
</dbReference>
<dbReference type="InterPro" id="IPR031100">
    <property type="entry name" value="LOG_fam"/>
</dbReference>
<name>A0ABW1I801_9PSEU</name>
<comment type="catalytic activity">
    <reaction evidence="2">
        <text>9-ribosyl-trans-zeatin 5'-phosphate + H2O = trans-zeatin + D-ribose 5-phosphate</text>
        <dbReference type="Rhea" id="RHEA:48564"/>
        <dbReference type="ChEBI" id="CHEBI:15377"/>
        <dbReference type="ChEBI" id="CHEBI:16522"/>
        <dbReference type="ChEBI" id="CHEBI:78346"/>
        <dbReference type="ChEBI" id="CHEBI:87947"/>
        <dbReference type="EC" id="3.2.2.n1"/>
    </reaction>
</comment>
<comment type="similarity">
    <text evidence="1 2">Belongs to the LOG family.</text>
</comment>
<accession>A0ABW1I801</accession>
<dbReference type="RefSeq" id="WP_379566177.1">
    <property type="nucleotide sequence ID" value="NZ_JBHSQK010000026.1"/>
</dbReference>
<gene>
    <name evidence="3" type="ORF">ACFQH9_12505</name>
</gene>
<sequence>MAVDGRAIERGGRDPHAVCVYCGSSDGVPRRYLDLAAETGSAIAARGWTLVSGGGRRSMMGAVALAAREGGARTVGVIPRSMVEREWADHDSDELLVTETMRERKALMEAHADAFLALPGGIGTCEELFEVWSAGALELHAKPVVVLDPDGHWSGLLDWVSGLVGAGFASRAPLERIVVARTVDEALDACGPAAVRPVPAVDGVPVSRSQA</sequence>
<evidence type="ECO:0000256" key="2">
    <source>
        <dbReference type="RuleBase" id="RU363015"/>
    </source>
</evidence>
<dbReference type="PANTHER" id="PTHR31223">
    <property type="entry name" value="LOG FAMILY PROTEIN YJL055W"/>
    <property type="match status" value="1"/>
</dbReference>
<evidence type="ECO:0000313" key="4">
    <source>
        <dbReference type="Proteomes" id="UP001596119"/>
    </source>
</evidence>
<comment type="caution">
    <text evidence="3">The sequence shown here is derived from an EMBL/GenBank/DDBJ whole genome shotgun (WGS) entry which is preliminary data.</text>
</comment>
<keyword evidence="4" id="KW-1185">Reference proteome</keyword>
<dbReference type="NCBIfam" id="TIGR00730">
    <property type="entry name" value="Rossman fold protein, TIGR00730 family"/>
    <property type="match status" value="1"/>
</dbReference>
<reference evidence="4" key="1">
    <citation type="journal article" date="2019" name="Int. J. Syst. Evol. Microbiol.">
        <title>The Global Catalogue of Microorganisms (GCM) 10K type strain sequencing project: providing services to taxonomists for standard genome sequencing and annotation.</title>
        <authorList>
            <consortium name="The Broad Institute Genomics Platform"/>
            <consortium name="The Broad Institute Genome Sequencing Center for Infectious Disease"/>
            <person name="Wu L."/>
            <person name="Ma J."/>
        </authorList>
    </citation>
    <scope>NUCLEOTIDE SEQUENCE [LARGE SCALE GENOMIC DNA]</scope>
    <source>
        <strain evidence="4">CGMCC 4.7397</strain>
    </source>
</reference>
<dbReference type="Gene3D" id="3.40.50.450">
    <property type="match status" value="1"/>
</dbReference>
<evidence type="ECO:0000256" key="1">
    <source>
        <dbReference type="ARBA" id="ARBA00006763"/>
    </source>
</evidence>
<evidence type="ECO:0000313" key="3">
    <source>
        <dbReference type="EMBL" id="MFC5949093.1"/>
    </source>
</evidence>
<dbReference type="SUPFAM" id="SSF102405">
    <property type="entry name" value="MCP/YpsA-like"/>
    <property type="match status" value="1"/>
</dbReference>
<keyword evidence="2" id="KW-0203">Cytokinin biosynthesis</keyword>
<organism evidence="3 4">
    <name type="scientific">Pseudonocardia lutea</name>
    <dbReference type="NCBI Taxonomy" id="2172015"/>
    <lineage>
        <taxon>Bacteria</taxon>
        <taxon>Bacillati</taxon>
        <taxon>Actinomycetota</taxon>
        <taxon>Actinomycetes</taxon>
        <taxon>Pseudonocardiales</taxon>
        <taxon>Pseudonocardiaceae</taxon>
        <taxon>Pseudonocardia</taxon>
    </lineage>
</organism>
<dbReference type="EMBL" id="JBHSQK010000026">
    <property type="protein sequence ID" value="MFC5949093.1"/>
    <property type="molecule type" value="Genomic_DNA"/>
</dbReference>
<dbReference type="Proteomes" id="UP001596119">
    <property type="component" value="Unassembled WGS sequence"/>
</dbReference>
<dbReference type="EC" id="3.2.2.n1" evidence="2"/>
<dbReference type="Pfam" id="PF03641">
    <property type="entry name" value="Lysine_decarbox"/>
    <property type="match status" value="1"/>
</dbReference>